<dbReference type="Pfam" id="PF06037">
    <property type="entry name" value="DUF922"/>
    <property type="match status" value="1"/>
</dbReference>
<proteinExistence type="predicted"/>
<name>A0ABW5WLZ8_9FLAO</name>
<keyword evidence="2" id="KW-1185">Reference proteome</keyword>
<evidence type="ECO:0000313" key="2">
    <source>
        <dbReference type="Proteomes" id="UP001597533"/>
    </source>
</evidence>
<dbReference type="EMBL" id="JBHUOV010000001">
    <property type="protein sequence ID" value="MFD2823279.1"/>
    <property type="molecule type" value="Genomic_DNA"/>
</dbReference>
<dbReference type="RefSeq" id="WP_379898235.1">
    <property type="nucleotide sequence ID" value="NZ_JBHUOV010000001.1"/>
</dbReference>
<organism evidence="1 2">
    <name type="scientific">Lacinutrix iliipiscaria</name>
    <dbReference type="NCBI Taxonomy" id="1230532"/>
    <lineage>
        <taxon>Bacteria</taxon>
        <taxon>Pseudomonadati</taxon>
        <taxon>Bacteroidota</taxon>
        <taxon>Flavobacteriia</taxon>
        <taxon>Flavobacteriales</taxon>
        <taxon>Flavobacteriaceae</taxon>
        <taxon>Lacinutrix</taxon>
    </lineage>
</organism>
<evidence type="ECO:0000313" key="1">
    <source>
        <dbReference type="EMBL" id="MFD2823279.1"/>
    </source>
</evidence>
<accession>A0ABW5WLZ8</accession>
<dbReference type="Proteomes" id="UP001597533">
    <property type="component" value="Unassembled WGS sequence"/>
</dbReference>
<reference evidence="2" key="1">
    <citation type="journal article" date="2019" name="Int. J. Syst. Evol. Microbiol.">
        <title>The Global Catalogue of Microorganisms (GCM) 10K type strain sequencing project: providing services to taxonomists for standard genome sequencing and annotation.</title>
        <authorList>
            <consortium name="The Broad Institute Genomics Platform"/>
            <consortium name="The Broad Institute Genome Sequencing Center for Infectious Disease"/>
            <person name="Wu L."/>
            <person name="Ma J."/>
        </authorList>
    </citation>
    <scope>NUCLEOTIDE SEQUENCE [LARGE SCALE GENOMIC DNA]</scope>
    <source>
        <strain evidence="2">KCTC 32141</strain>
    </source>
</reference>
<gene>
    <name evidence="1" type="ORF">ACFS5M_06335</name>
</gene>
<comment type="caution">
    <text evidence="1">The sequence shown here is derived from an EMBL/GenBank/DDBJ whole genome shotgun (WGS) entry which is preliminary data.</text>
</comment>
<protein>
    <submittedName>
        <fullName evidence="1">DUF922 domain-containing protein</fullName>
    </submittedName>
</protein>
<dbReference type="InterPro" id="IPR010321">
    <property type="entry name" value="DUF922"/>
</dbReference>
<sequence length="179" mass="20865">MIRIFLIAACMLMLHKDEATIPWSETYKLSWDDFQGPPKQDSDAVATTASGITFSYSIKKTSKRIVSFKTQISAHFYPEKSWYKPNHADNHILAHEQFHFNITELHARKFRQRVSELPVTQSLSTVLDHIHQEINTELSALQEKYDAETNFSRNFEQQALWQKYIEGELAKLAKFKSNK</sequence>